<feature type="non-terminal residue" evidence="1">
    <location>
        <position position="297"/>
    </location>
</feature>
<name>A0A382TZW6_9ZZZZ</name>
<protein>
    <submittedName>
        <fullName evidence="1">Uncharacterized protein</fullName>
    </submittedName>
</protein>
<accession>A0A382TZW6</accession>
<dbReference type="AlphaFoldDB" id="A0A382TZW6"/>
<organism evidence="1">
    <name type="scientific">marine metagenome</name>
    <dbReference type="NCBI Taxonomy" id="408172"/>
    <lineage>
        <taxon>unclassified sequences</taxon>
        <taxon>metagenomes</taxon>
        <taxon>ecological metagenomes</taxon>
    </lineage>
</organism>
<reference evidence="1" key="1">
    <citation type="submission" date="2018-05" db="EMBL/GenBank/DDBJ databases">
        <authorList>
            <person name="Lanie J.A."/>
            <person name="Ng W.-L."/>
            <person name="Kazmierczak K.M."/>
            <person name="Andrzejewski T.M."/>
            <person name="Davidsen T.M."/>
            <person name="Wayne K.J."/>
            <person name="Tettelin H."/>
            <person name="Glass J.I."/>
            <person name="Rusch D."/>
            <person name="Podicherti R."/>
            <person name="Tsui H.-C.T."/>
            <person name="Winkler M.E."/>
        </authorList>
    </citation>
    <scope>NUCLEOTIDE SEQUENCE</scope>
</reference>
<dbReference type="EMBL" id="UINC01140411">
    <property type="protein sequence ID" value="SVD27543.1"/>
    <property type="molecule type" value="Genomic_DNA"/>
</dbReference>
<feature type="non-terminal residue" evidence="1">
    <location>
        <position position="1"/>
    </location>
</feature>
<gene>
    <name evidence="1" type="ORF">METZ01_LOCUS380397</name>
</gene>
<evidence type="ECO:0000313" key="1">
    <source>
        <dbReference type="EMBL" id="SVD27543.1"/>
    </source>
</evidence>
<proteinExistence type="predicted"/>
<sequence>TTVFAYGNGLSKAALKDGIEDLLFDGKIDFREDPGEYNVGRTNDTGVWESVCDELVQKPEFEDCGLVFGRQGIRVDNQFFDSGFITPQPLNVEEIKGESGNWANVSLDYPEALSSGPPINDERIIRFYGDGIWDGELGDRHSKDIIYGEWPANGGIATANRAIILPSKLASQAGVEVNETIDEITFSYVTDVQPFNEKMTGCKLENIEYGPEDNGHKYCRQNMTVTNLTIVGIYQEKGAGNPTILFDPIIVHANLLNSSQKTTLMEYDHGYLGFALDRDKLPSQTADLAVEYLDNLY</sequence>